<feature type="transmembrane region" description="Helical" evidence="1">
    <location>
        <begin position="71"/>
        <end position="92"/>
    </location>
</feature>
<organism evidence="2 3">
    <name type="scientific">[Ruminococcus] lactaris</name>
    <dbReference type="NCBI Taxonomy" id="46228"/>
    <lineage>
        <taxon>Bacteria</taxon>
        <taxon>Bacillati</taxon>
        <taxon>Bacillota</taxon>
        <taxon>Clostridia</taxon>
        <taxon>Lachnospirales</taxon>
        <taxon>Lachnospiraceae</taxon>
        <taxon>Mediterraneibacter</taxon>
    </lineage>
</organism>
<feature type="transmembrane region" description="Helical" evidence="1">
    <location>
        <begin position="99"/>
        <end position="120"/>
    </location>
</feature>
<dbReference type="Proteomes" id="UP000260793">
    <property type="component" value="Unassembled WGS sequence"/>
</dbReference>
<dbReference type="AlphaFoldDB" id="A0A3E4LS06"/>
<feature type="transmembrane region" description="Helical" evidence="1">
    <location>
        <begin position="151"/>
        <end position="171"/>
    </location>
</feature>
<evidence type="ECO:0000313" key="2">
    <source>
        <dbReference type="EMBL" id="RGK40096.1"/>
    </source>
</evidence>
<keyword evidence="1" id="KW-0812">Transmembrane</keyword>
<sequence>MSGIKGVIKYISQLLILSSFSIIFLPIICLKCYEEKSEISIFKFMQWSIGKSTKSFLDADMEFVIGRQMKIYIVCALIWVMVTVIFTIIILLVQSQLSYYIAIVAQLFTILSGGLIYLMLCMETKGPILEKISNTSEDYLGTKALFPVKSLLIWGGIQLLALILNFAGALLKEKKRSGRHQEMYIAPEEMVGDRRSGMQRTVKTQATEYVPQRRNENRIKKDWGMDQQRSRMQGRSTFSGAIRGLQRMYEKKVYPMSVGEAVWICSDGVHIFMTKADQSIEHELLAEVFYVAEYEEYWLTPEKKRMVFLESGQPLGEKREYYIPRGTIIQVSYSNNMEPMRFELA</sequence>
<accession>A0A3E4LS06</accession>
<keyword evidence="1" id="KW-1133">Transmembrane helix</keyword>
<comment type="caution">
    <text evidence="2">The sequence shown here is derived from an EMBL/GenBank/DDBJ whole genome shotgun (WGS) entry which is preliminary data.</text>
</comment>
<name>A0A3E4LS06_9FIRM</name>
<dbReference type="EMBL" id="QSQN01000016">
    <property type="protein sequence ID" value="RGK40096.1"/>
    <property type="molecule type" value="Genomic_DNA"/>
</dbReference>
<gene>
    <name evidence="2" type="ORF">DXD17_07290</name>
</gene>
<protein>
    <submittedName>
        <fullName evidence="2">Uncharacterized protein</fullName>
    </submittedName>
</protein>
<reference evidence="2 3" key="1">
    <citation type="submission" date="2018-08" db="EMBL/GenBank/DDBJ databases">
        <title>A genome reference for cultivated species of the human gut microbiota.</title>
        <authorList>
            <person name="Zou Y."/>
            <person name="Xue W."/>
            <person name="Luo G."/>
        </authorList>
    </citation>
    <scope>NUCLEOTIDE SEQUENCE [LARGE SCALE GENOMIC DNA]</scope>
    <source>
        <strain evidence="2 3">TF11-7</strain>
    </source>
</reference>
<keyword evidence="1" id="KW-0472">Membrane</keyword>
<evidence type="ECO:0000313" key="3">
    <source>
        <dbReference type="Proteomes" id="UP000260793"/>
    </source>
</evidence>
<feature type="transmembrane region" description="Helical" evidence="1">
    <location>
        <begin position="7"/>
        <end position="28"/>
    </location>
</feature>
<evidence type="ECO:0000256" key="1">
    <source>
        <dbReference type="SAM" id="Phobius"/>
    </source>
</evidence>
<proteinExistence type="predicted"/>